<keyword evidence="3 5" id="KW-0560">Oxidoreductase</keyword>
<dbReference type="PANTHER" id="PTHR11645:SF0">
    <property type="entry name" value="PYRROLINE-5-CARBOXYLATE REDUCTASE 3"/>
    <property type="match status" value="1"/>
</dbReference>
<dbReference type="PANTHER" id="PTHR11645">
    <property type="entry name" value="PYRROLINE-5-CARBOXYLATE REDUCTASE"/>
    <property type="match status" value="1"/>
</dbReference>
<comment type="catalytic activity">
    <reaction evidence="5">
        <text>L-proline + NAD(+) = (S)-1-pyrroline-5-carboxylate + NADH + 2 H(+)</text>
        <dbReference type="Rhea" id="RHEA:14105"/>
        <dbReference type="ChEBI" id="CHEBI:15378"/>
        <dbReference type="ChEBI" id="CHEBI:17388"/>
        <dbReference type="ChEBI" id="CHEBI:57540"/>
        <dbReference type="ChEBI" id="CHEBI:57945"/>
        <dbReference type="ChEBI" id="CHEBI:60039"/>
        <dbReference type="EC" id="1.5.1.2"/>
    </reaction>
</comment>
<dbReference type="InterPro" id="IPR029036">
    <property type="entry name" value="P5CR_dimer"/>
</dbReference>
<dbReference type="AlphaFoldDB" id="A0A1F4Q4K3"/>
<dbReference type="InterPro" id="IPR008927">
    <property type="entry name" value="6-PGluconate_DH-like_C_sf"/>
</dbReference>
<sequence>MNMKISFIGAGKMAEALIARLRSSSFGGQARLFASDVDGKRLQYLKNKYRARIARSNVEAFLAGDIIILAVKPQQMAEVLDEISRACRQAGNAIRVTGNVKLVISIAAGIPLSYLQKKLPHYAVVRAMPNNPALVGEGITAIASGTRVSRIALRVTKQIFESVGEVVVVPEKLMDAVTGLSGSGPAYVYQMIEAMTEGGVKAGLPKKTAAKLATQTVLGAAATVKKTGRQPAELRAMVTSPGGTTLEGLKALDKRKFSQAVVEAVKAAAKKSTALSKKWAI</sequence>
<evidence type="ECO:0000256" key="2">
    <source>
        <dbReference type="ARBA" id="ARBA00022857"/>
    </source>
</evidence>
<keyword evidence="2 5" id="KW-0521">NADP</keyword>
<evidence type="ECO:0000259" key="9">
    <source>
        <dbReference type="Pfam" id="PF03807"/>
    </source>
</evidence>
<evidence type="ECO:0000256" key="6">
    <source>
        <dbReference type="NCBIfam" id="TIGR00112"/>
    </source>
</evidence>
<evidence type="ECO:0000256" key="5">
    <source>
        <dbReference type="HAMAP-Rule" id="MF_01925"/>
    </source>
</evidence>
<dbReference type="Pfam" id="PF03807">
    <property type="entry name" value="F420_oxidored"/>
    <property type="match status" value="1"/>
</dbReference>
<evidence type="ECO:0000256" key="3">
    <source>
        <dbReference type="ARBA" id="ARBA00023002"/>
    </source>
</evidence>
<dbReference type="Pfam" id="PF14748">
    <property type="entry name" value="P5CR_dimer"/>
    <property type="match status" value="1"/>
</dbReference>
<comment type="function">
    <text evidence="4 5">Catalyzes the reduction of 1-pyrroline-5-carboxylate (PCA) to L-proline.</text>
</comment>
<feature type="binding site" evidence="7">
    <location>
        <position position="57"/>
    </location>
    <ligand>
        <name>NADPH</name>
        <dbReference type="ChEBI" id="CHEBI:57783"/>
    </ligand>
</feature>
<dbReference type="GO" id="GO:0004735">
    <property type="term" value="F:pyrroline-5-carboxylate reductase activity"/>
    <property type="evidence" value="ECO:0007669"/>
    <property type="project" value="UniProtKB-UniRule"/>
</dbReference>
<dbReference type="UniPathway" id="UPA00098">
    <property type="reaction ID" value="UER00361"/>
</dbReference>
<dbReference type="InterPro" id="IPR036291">
    <property type="entry name" value="NAD(P)-bd_dom_sf"/>
</dbReference>
<name>A0A1F4Q4K3_UNCSA</name>
<dbReference type="EMBL" id="METM01000014">
    <property type="protein sequence ID" value="OGB90182.1"/>
    <property type="molecule type" value="Genomic_DNA"/>
</dbReference>
<dbReference type="InterPro" id="IPR028939">
    <property type="entry name" value="P5C_Rdtase_cat_N"/>
</dbReference>
<dbReference type="FunFam" id="1.10.3730.10:FF:000001">
    <property type="entry name" value="Pyrroline-5-carboxylate reductase"/>
    <property type="match status" value="1"/>
</dbReference>
<dbReference type="Gene3D" id="3.40.50.720">
    <property type="entry name" value="NAD(P)-binding Rossmann-like Domain"/>
    <property type="match status" value="1"/>
</dbReference>
<dbReference type="Proteomes" id="UP000178724">
    <property type="component" value="Unassembled WGS sequence"/>
</dbReference>
<comment type="subcellular location">
    <subcellularLocation>
        <location evidence="5">Cytoplasm</location>
    </subcellularLocation>
</comment>
<dbReference type="PIRSF" id="PIRSF000193">
    <property type="entry name" value="Pyrrol-5-carb_rd"/>
    <property type="match status" value="1"/>
</dbReference>
<dbReference type="SUPFAM" id="SSF51735">
    <property type="entry name" value="NAD(P)-binding Rossmann-fold domains"/>
    <property type="match status" value="1"/>
</dbReference>
<evidence type="ECO:0000313" key="12">
    <source>
        <dbReference type="Proteomes" id="UP000178724"/>
    </source>
</evidence>
<organism evidence="11 12">
    <name type="scientific">candidate division WOR-1 bacterium RIFCSPHIGHO2_01_FULL_53_15</name>
    <dbReference type="NCBI Taxonomy" id="1802564"/>
    <lineage>
        <taxon>Bacteria</taxon>
        <taxon>Bacillati</taxon>
        <taxon>Saganbacteria</taxon>
    </lineage>
</organism>
<proteinExistence type="inferred from homology"/>
<accession>A0A1F4Q4K3</accession>
<evidence type="ECO:0000256" key="8">
    <source>
        <dbReference type="RuleBase" id="RU003903"/>
    </source>
</evidence>
<keyword evidence="5" id="KW-0963">Cytoplasm</keyword>
<comment type="pathway">
    <text evidence="5 8">Amino-acid biosynthesis; L-proline biosynthesis; L-proline from L-glutamate 5-semialdehyde: step 1/1.</text>
</comment>
<feature type="domain" description="Pyrroline-5-carboxylate reductase catalytic N-terminal" evidence="9">
    <location>
        <begin position="4"/>
        <end position="85"/>
    </location>
</feature>
<comment type="catalytic activity">
    <reaction evidence="5 8">
        <text>L-proline + NADP(+) = (S)-1-pyrroline-5-carboxylate + NADPH + 2 H(+)</text>
        <dbReference type="Rhea" id="RHEA:14109"/>
        <dbReference type="ChEBI" id="CHEBI:15378"/>
        <dbReference type="ChEBI" id="CHEBI:17388"/>
        <dbReference type="ChEBI" id="CHEBI:57783"/>
        <dbReference type="ChEBI" id="CHEBI:58349"/>
        <dbReference type="ChEBI" id="CHEBI:60039"/>
        <dbReference type="EC" id="1.5.1.2"/>
    </reaction>
</comment>
<reference evidence="11 12" key="1">
    <citation type="journal article" date="2016" name="Nat. Commun.">
        <title>Thousands of microbial genomes shed light on interconnected biogeochemical processes in an aquifer system.</title>
        <authorList>
            <person name="Anantharaman K."/>
            <person name="Brown C.T."/>
            <person name="Hug L.A."/>
            <person name="Sharon I."/>
            <person name="Castelle C.J."/>
            <person name="Probst A.J."/>
            <person name="Thomas B.C."/>
            <person name="Singh A."/>
            <person name="Wilkins M.J."/>
            <person name="Karaoz U."/>
            <person name="Brodie E.L."/>
            <person name="Williams K.H."/>
            <person name="Hubbard S.S."/>
            <person name="Banfield J.F."/>
        </authorList>
    </citation>
    <scope>NUCLEOTIDE SEQUENCE [LARGE SCALE GENOMIC DNA]</scope>
</reference>
<dbReference type="GO" id="GO:0055129">
    <property type="term" value="P:L-proline biosynthetic process"/>
    <property type="evidence" value="ECO:0007669"/>
    <property type="project" value="UniProtKB-UniRule"/>
</dbReference>
<evidence type="ECO:0000256" key="1">
    <source>
        <dbReference type="ARBA" id="ARBA00005525"/>
    </source>
</evidence>
<feature type="binding site" evidence="7">
    <location>
        <begin position="8"/>
        <end position="13"/>
    </location>
    <ligand>
        <name>NADP(+)</name>
        <dbReference type="ChEBI" id="CHEBI:58349"/>
    </ligand>
</feature>
<comment type="similarity">
    <text evidence="1 5 8">Belongs to the pyrroline-5-carboxylate reductase family.</text>
</comment>
<dbReference type="SUPFAM" id="SSF48179">
    <property type="entry name" value="6-phosphogluconate dehydrogenase C-terminal domain-like"/>
    <property type="match status" value="1"/>
</dbReference>
<evidence type="ECO:0000256" key="7">
    <source>
        <dbReference type="PIRSR" id="PIRSR000193-1"/>
    </source>
</evidence>
<dbReference type="InterPro" id="IPR000304">
    <property type="entry name" value="Pyrroline-COOH_reductase"/>
</dbReference>
<protein>
    <recommendedName>
        <fullName evidence="5 6">Pyrroline-5-carboxylate reductase</fullName>
        <shortName evidence="5">P5C reductase</shortName>
        <shortName evidence="5">P5CR</shortName>
        <ecNumber evidence="5 6">1.5.1.2</ecNumber>
    </recommendedName>
    <alternativeName>
        <fullName evidence="5">PCA reductase</fullName>
    </alternativeName>
</protein>
<comment type="caution">
    <text evidence="11">The sequence shown here is derived from an EMBL/GenBank/DDBJ whole genome shotgun (WGS) entry which is preliminary data.</text>
</comment>
<dbReference type="Gene3D" id="1.10.3730.10">
    <property type="entry name" value="ProC C-terminal domain-like"/>
    <property type="match status" value="1"/>
</dbReference>
<feature type="domain" description="Pyrroline-5-carboxylate reductase dimerisation" evidence="10">
    <location>
        <begin position="171"/>
        <end position="274"/>
    </location>
</feature>
<dbReference type="HAMAP" id="MF_01925">
    <property type="entry name" value="P5C_reductase"/>
    <property type="match status" value="1"/>
</dbReference>
<gene>
    <name evidence="5" type="primary">proC</name>
    <name evidence="11" type="ORF">A2625_04285</name>
</gene>
<dbReference type="InterPro" id="IPR053790">
    <property type="entry name" value="P5CR-like_CS"/>
</dbReference>
<dbReference type="NCBIfam" id="TIGR00112">
    <property type="entry name" value="proC"/>
    <property type="match status" value="1"/>
</dbReference>
<dbReference type="PROSITE" id="PS00521">
    <property type="entry name" value="P5CR"/>
    <property type="match status" value="1"/>
</dbReference>
<feature type="binding site" evidence="7">
    <location>
        <begin position="70"/>
        <end position="73"/>
    </location>
    <ligand>
        <name>NADP(+)</name>
        <dbReference type="ChEBI" id="CHEBI:58349"/>
    </ligand>
</feature>
<evidence type="ECO:0000259" key="10">
    <source>
        <dbReference type="Pfam" id="PF14748"/>
    </source>
</evidence>
<keyword evidence="5 8" id="KW-0641">Proline biosynthesis</keyword>
<dbReference type="EC" id="1.5.1.2" evidence="5 6"/>
<dbReference type="GO" id="GO:0005737">
    <property type="term" value="C:cytoplasm"/>
    <property type="evidence" value="ECO:0007669"/>
    <property type="project" value="UniProtKB-SubCell"/>
</dbReference>
<evidence type="ECO:0000313" key="11">
    <source>
        <dbReference type="EMBL" id="OGB90182.1"/>
    </source>
</evidence>
<keyword evidence="5 8" id="KW-0028">Amino-acid biosynthesis</keyword>
<evidence type="ECO:0000256" key="4">
    <source>
        <dbReference type="ARBA" id="ARBA00058118"/>
    </source>
</evidence>